<organism evidence="2 3">
    <name type="scientific">Gossypium australe</name>
    <dbReference type="NCBI Taxonomy" id="47621"/>
    <lineage>
        <taxon>Eukaryota</taxon>
        <taxon>Viridiplantae</taxon>
        <taxon>Streptophyta</taxon>
        <taxon>Embryophyta</taxon>
        <taxon>Tracheophyta</taxon>
        <taxon>Spermatophyta</taxon>
        <taxon>Magnoliopsida</taxon>
        <taxon>eudicotyledons</taxon>
        <taxon>Gunneridae</taxon>
        <taxon>Pentapetalae</taxon>
        <taxon>rosids</taxon>
        <taxon>malvids</taxon>
        <taxon>Malvales</taxon>
        <taxon>Malvaceae</taxon>
        <taxon>Malvoideae</taxon>
        <taxon>Gossypium</taxon>
    </lineage>
</organism>
<evidence type="ECO:0000259" key="1">
    <source>
        <dbReference type="Pfam" id="PF13966"/>
    </source>
</evidence>
<dbReference type="EMBL" id="SMMG02000002">
    <property type="protein sequence ID" value="KAA3482716.1"/>
    <property type="molecule type" value="Genomic_DNA"/>
</dbReference>
<dbReference type="PANTHER" id="PTHR33116:SF86">
    <property type="entry name" value="REVERSE TRANSCRIPTASE DOMAIN-CONTAINING PROTEIN"/>
    <property type="match status" value="1"/>
</dbReference>
<evidence type="ECO:0000313" key="3">
    <source>
        <dbReference type="Proteomes" id="UP000325315"/>
    </source>
</evidence>
<reference evidence="3" key="1">
    <citation type="journal article" date="2019" name="Plant Biotechnol. J.">
        <title>Genome sequencing of the Australian wild diploid species Gossypium australe highlights disease resistance and delayed gland morphogenesis.</title>
        <authorList>
            <person name="Cai Y."/>
            <person name="Cai X."/>
            <person name="Wang Q."/>
            <person name="Wang P."/>
            <person name="Zhang Y."/>
            <person name="Cai C."/>
            <person name="Xu Y."/>
            <person name="Wang K."/>
            <person name="Zhou Z."/>
            <person name="Wang C."/>
            <person name="Geng S."/>
            <person name="Li B."/>
            <person name="Dong Q."/>
            <person name="Hou Y."/>
            <person name="Wang H."/>
            <person name="Ai P."/>
            <person name="Liu Z."/>
            <person name="Yi F."/>
            <person name="Sun M."/>
            <person name="An G."/>
            <person name="Cheng J."/>
            <person name="Zhang Y."/>
            <person name="Shi Q."/>
            <person name="Xie Y."/>
            <person name="Shi X."/>
            <person name="Chang Y."/>
            <person name="Huang F."/>
            <person name="Chen Y."/>
            <person name="Hong S."/>
            <person name="Mi L."/>
            <person name="Sun Q."/>
            <person name="Zhang L."/>
            <person name="Zhou B."/>
            <person name="Peng R."/>
            <person name="Zhang X."/>
            <person name="Liu F."/>
        </authorList>
    </citation>
    <scope>NUCLEOTIDE SEQUENCE [LARGE SCALE GENOMIC DNA]</scope>
    <source>
        <strain evidence="3">cv. PA1801</strain>
    </source>
</reference>
<sequence>MWWVDEKKRLFRIYWTELLYGSKAIPTYAMSCFLFPKALCEMIETQVFKAKYFPKSDFLNSCLGNPSSYVWRSICVTKGTLEKGLIWKVGTGTSISVNEDAWIPNYDNVRLMSEVDNLQYDKVAELINSYEKDWNRELIVNTFPEVEAELILRSPLALEPHEDFLAWNGEPSGEFSVRSTYKLLQSFDPTAYALQNIYRDFYRKLWRIDLPTKIKILIWNTSWNYLPTRVNMSFRKLATSTLCPRCGEGEETMNHLFRECPVSMAVWTVLSDSNFVKFPNSKFVEWLTKVFALLSLEQCRIFCVRYGPSGGTETLVYMIKKKADHVRRL</sequence>
<gene>
    <name evidence="2" type="ORF">EPI10_004940</name>
</gene>
<dbReference type="Pfam" id="PF13966">
    <property type="entry name" value="zf-RVT"/>
    <property type="match status" value="1"/>
</dbReference>
<comment type="caution">
    <text evidence="2">The sequence shown here is derived from an EMBL/GenBank/DDBJ whole genome shotgun (WGS) entry which is preliminary data.</text>
</comment>
<dbReference type="OrthoDB" id="1001830at2759"/>
<accession>A0A5B6WNB5</accession>
<dbReference type="InterPro" id="IPR026960">
    <property type="entry name" value="RVT-Znf"/>
</dbReference>
<name>A0A5B6WNB5_9ROSI</name>
<dbReference type="PANTHER" id="PTHR33116">
    <property type="entry name" value="REVERSE TRANSCRIPTASE ZINC-BINDING DOMAIN-CONTAINING PROTEIN-RELATED-RELATED"/>
    <property type="match status" value="1"/>
</dbReference>
<feature type="domain" description="Reverse transcriptase zinc-binding" evidence="1">
    <location>
        <begin position="175"/>
        <end position="267"/>
    </location>
</feature>
<proteinExistence type="predicted"/>
<keyword evidence="3" id="KW-1185">Reference proteome</keyword>
<dbReference type="Proteomes" id="UP000325315">
    <property type="component" value="Unassembled WGS sequence"/>
</dbReference>
<evidence type="ECO:0000313" key="2">
    <source>
        <dbReference type="EMBL" id="KAA3482716.1"/>
    </source>
</evidence>
<protein>
    <submittedName>
        <fullName evidence="2">Zinc finger CCCH domain-containing protein 7</fullName>
    </submittedName>
</protein>
<dbReference type="AlphaFoldDB" id="A0A5B6WNB5"/>